<comment type="function">
    <text evidence="2">Antitoxin component of a type II toxin-antitoxin (TA) system.</text>
</comment>
<protein>
    <recommendedName>
        <fullName evidence="2">Antitoxin</fullName>
    </recommendedName>
</protein>
<reference evidence="3" key="1">
    <citation type="journal article" date="2020" name="Appl. Environ. Microbiol.">
        <title>Medium-Chain Fatty Acid Synthesis by 'Candidatus Weimeria bifida' gen. nov., sp. nov., and 'Candidatus Pseudoramibacter fermentans' sp. nov.</title>
        <authorList>
            <person name="Scarborough M.J."/>
            <person name="Myers K.S."/>
            <person name="Donohue T.J."/>
            <person name="Noguera D.R."/>
        </authorList>
    </citation>
    <scope>NUCLEOTIDE SEQUENCE</scope>
    <source>
        <strain evidence="3">EUB1.1</strain>
    </source>
</reference>
<proteinExistence type="inferred from homology"/>
<dbReference type="InterPro" id="IPR051405">
    <property type="entry name" value="phD/YefM_antitoxin"/>
</dbReference>
<dbReference type="SUPFAM" id="SSF143120">
    <property type="entry name" value="YefM-like"/>
    <property type="match status" value="1"/>
</dbReference>
<dbReference type="Gene3D" id="1.10.1220.170">
    <property type="match status" value="1"/>
</dbReference>
<dbReference type="Pfam" id="PF02604">
    <property type="entry name" value="PhdYeFM_antitox"/>
    <property type="match status" value="1"/>
</dbReference>
<comment type="caution">
    <text evidence="3">The sequence shown here is derived from an EMBL/GenBank/DDBJ whole genome shotgun (WGS) entry which is preliminary data.</text>
</comment>
<dbReference type="InterPro" id="IPR006442">
    <property type="entry name" value="Antitoxin_Phd/YefM"/>
</dbReference>
<dbReference type="NCBIfam" id="TIGR01552">
    <property type="entry name" value="phd_fam"/>
    <property type="match status" value="1"/>
</dbReference>
<accession>A0A6L5GU36</accession>
<evidence type="ECO:0000256" key="2">
    <source>
        <dbReference type="RuleBase" id="RU362080"/>
    </source>
</evidence>
<keyword evidence="4" id="KW-1185">Reference proteome</keyword>
<dbReference type="PANTHER" id="PTHR33713">
    <property type="entry name" value="ANTITOXIN YAFN-RELATED"/>
    <property type="match status" value="1"/>
</dbReference>
<gene>
    <name evidence="3" type="ORF">FRC53_07875</name>
</gene>
<evidence type="ECO:0000256" key="1">
    <source>
        <dbReference type="ARBA" id="ARBA00009981"/>
    </source>
</evidence>
<name>A0A6L5GU36_9FIRM</name>
<dbReference type="Gene3D" id="3.40.1620.10">
    <property type="entry name" value="YefM-like domain"/>
    <property type="match status" value="1"/>
</dbReference>
<dbReference type="PANTHER" id="PTHR33713:SF6">
    <property type="entry name" value="ANTITOXIN YEFM"/>
    <property type="match status" value="1"/>
</dbReference>
<sequence>MFAINYSTLRNHMKAYFDKVSEDKDTMIVTRKDENVVIMSQSTYDSLMETVYLTNNRHNYDHLMKSIQQLKDGQTAEHALIDAEDE</sequence>
<evidence type="ECO:0000313" key="4">
    <source>
        <dbReference type="Proteomes" id="UP000473648"/>
    </source>
</evidence>
<comment type="similarity">
    <text evidence="1 2">Belongs to the phD/YefM antitoxin family.</text>
</comment>
<evidence type="ECO:0000313" key="3">
    <source>
        <dbReference type="EMBL" id="MQM73310.1"/>
    </source>
</evidence>
<dbReference type="InterPro" id="IPR036165">
    <property type="entry name" value="YefM-like_sf"/>
</dbReference>
<dbReference type="EMBL" id="VOGB01000005">
    <property type="protein sequence ID" value="MQM73310.1"/>
    <property type="molecule type" value="Genomic_DNA"/>
</dbReference>
<organism evidence="3 4">
    <name type="scientific">Candidatus Pseudoramibacter fermentans</name>
    <dbReference type="NCBI Taxonomy" id="2594427"/>
    <lineage>
        <taxon>Bacteria</taxon>
        <taxon>Bacillati</taxon>
        <taxon>Bacillota</taxon>
        <taxon>Clostridia</taxon>
        <taxon>Eubacteriales</taxon>
        <taxon>Eubacteriaceae</taxon>
        <taxon>Pseudoramibacter</taxon>
    </lineage>
</organism>
<dbReference type="AlphaFoldDB" id="A0A6L5GU36"/>
<dbReference type="Proteomes" id="UP000473648">
    <property type="component" value="Unassembled WGS sequence"/>
</dbReference>